<evidence type="ECO:0000256" key="1">
    <source>
        <dbReference type="SAM" id="MobiDB-lite"/>
    </source>
</evidence>
<feature type="domain" description="Peptidoglycan binding-like" evidence="2">
    <location>
        <begin position="206"/>
        <end position="262"/>
    </location>
</feature>
<dbReference type="InterPro" id="IPR036365">
    <property type="entry name" value="PGBD-like_sf"/>
</dbReference>
<dbReference type="SUPFAM" id="SSF47413">
    <property type="entry name" value="lambda repressor-like DNA-binding domains"/>
    <property type="match status" value="1"/>
</dbReference>
<dbReference type="InterPro" id="IPR036366">
    <property type="entry name" value="PGBDSf"/>
</dbReference>
<evidence type="ECO:0000259" key="2">
    <source>
        <dbReference type="Pfam" id="PF01471"/>
    </source>
</evidence>
<dbReference type="Proteomes" id="UP001057702">
    <property type="component" value="Unassembled WGS sequence"/>
</dbReference>
<evidence type="ECO:0000313" key="4">
    <source>
        <dbReference type="Proteomes" id="UP001057702"/>
    </source>
</evidence>
<organism evidence="3 4">
    <name type="scientific">Streptomyces humicola</name>
    <dbReference type="NCBI Taxonomy" id="2953240"/>
    <lineage>
        <taxon>Bacteria</taxon>
        <taxon>Bacillati</taxon>
        <taxon>Actinomycetota</taxon>
        <taxon>Actinomycetes</taxon>
        <taxon>Kitasatosporales</taxon>
        <taxon>Streptomycetaceae</taxon>
        <taxon>Streptomyces</taxon>
    </lineage>
</organism>
<evidence type="ECO:0000313" key="3">
    <source>
        <dbReference type="EMBL" id="MCQ4079772.1"/>
    </source>
</evidence>
<dbReference type="Pfam" id="PF01471">
    <property type="entry name" value="PG_binding_1"/>
    <property type="match status" value="1"/>
</dbReference>
<dbReference type="Pfam" id="PF13560">
    <property type="entry name" value="HTH_31"/>
    <property type="match status" value="1"/>
</dbReference>
<dbReference type="InterPro" id="IPR001387">
    <property type="entry name" value="Cro/C1-type_HTH"/>
</dbReference>
<sequence length="264" mass="27888">MARWKALPGGLDPAVVEFVTQLRRLKDSSALSLRDLAAGTGYSASSWERYLAGRLLPPRAAVQALATMVGADSVRLLAQYEMAQETWRRQHPADRPASLEGTAGSEDAAGRDPQASAEDRYTAAVAAGPTPDRRSRTPAHFTVTALVSAALGAAVAALILRPAGPARPTAAVAHPVSYACTYLRRGGQWYAGNSTTLTDQLEVDISGPDVAELQCLLQHAGISPGGVDGNFGPLTEAAVIQAQKRYHLDIDGQVGPKTWAALRR</sequence>
<dbReference type="InterPro" id="IPR002477">
    <property type="entry name" value="Peptidoglycan-bd-like"/>
</dbReference>
<dbReference type="RefSeq" id="WP_255918638.1">
    <property type="nucleotide sequence ID" value="NZ_JANFNG010000002.1"/>
</dbReference>
<reference evidence="3" key="1">
    <citation type="submission" date="2022-06" db="EMBL/GenBank/DDBJ databases">
        <title>Draft genome sequence of Streptomyces sp. RB6PN25 isolated from peat swamp forest in Thailand.</title>
        <authorList>
            <person name="Duangmal K."/>
            <person name="Klaysubun C."/>
        </authorList>
    </citation>
    <scope>NUCLEOTIDE SEQUENCE</scope>
    <source>
        <strain evidence="3">RB6PN25</strain>
    </source>
</reference>
<dbReference type="Gene3D" id="1.10.260.40">
    <property type="entry name" value="lambda repressor-like DNA-binding domains"/>
    <property type="match status" value="1"/>
</dbReference>
<comment type="caution">
    <text evidence="3">The sequence shown here is derived from an EMBL/GenBank/DDBJ whole genome shotgun (WGS) entry which is preliminary data.</text>
</comment>
<accession>A0ABT1PQ11</accession>
<feature type="region of interest" description="Disordered" evidence="1">
    <location>
        <begin position="87"/>
        <end position="137"/>
    </location>
</feature>
<dbReference type="CDD" id="cd00093">
    <property type="entry name" value="HTH_XRE"/>
    <property type="match status" value="1"/>
</dbReference>
<name>A0ABT1PQ11_9ACTN</name>
<dbReference type="Gene3D" id="1.10.101.10">
    <property type="entry name" value="PGBD-like superfamily/PGBD"/>
    <property type="match status" value="1"/>
</dbReference>
<keyword evidence="4" id="KW-1185">Reference proteome</keyword>
<dbReference type="SUPFAM" id="SSF47090">
    <property type="entry name" value="PGBD-like"/>
    <property type="match status" value="1"/>
</dbReference>
<dbReference type="EMBL" id="JANFNG010000002">
    <property type="protein sequence ID" value="MCQ4079772.1"/>
    <property type="molecule type" value="Genomic_DNA"/>
</dbReference>
<gene>
    <name evidence="3" type="ORF">NGB36_03975</name>
</gene>
<proteinExistence type="predicted"/>
<dbReference type="InterPro" id="IPR010982">
    <property type="entry name" value="Lambda_DNA-bd_dom_sf"/>
</dbReference>
<protein>
    <submittedName>
        <fullName evidence="3">Peptidoglycan-binding protein</fullName>
    </submittedName>
</protein>